<dbReference type="Gene3D" id="3.30.70.1010">
    <property type="entry name" value="Translation elongation factor EF1B, gamma chain, conserved domain"/>
    <property type="match status" value="1"/>
</dbReference>
<dbReference type="InterPro" id="IPR004046">
    <property type="entry name" value="GST_C"/>
</dbReference>
<dbReference type="GeneID" id="3505221"/>
<dbReference type="Gene3D" id="1.20.1050.10">
    <property type="match status" value="1"/>
</dbReference>
<dbReference type="InterPro" id="IPR050802">
    <property type="entry name" value="EF-GSTs"/>
</dbReference>
<dbReference type="PROSITE" id="PS50405">
    <property type="entry name" value="GST_CTER"/>
    <property type="match status" value="1"/>
</dbReference>
<protein>
    <submittedName>
        <fullName evidence="9">Translation elongation factor eEF-1 subunit gamma, putative</fullName>
    </submittedName>
</protein>
<evidence type="ECO:0000313" key="9">
    <source>
        <dbReference type="EMBL" id="EAL85583.1"/>
    </source>
</evidence>
<keyword evidence="3 4" id="KW-0648">Protein biosynthesis</keyword>
<proteinExistence type="inferred from homology"/>
<dbReference type="InterPro" id="IPR001662">
    <property type="entry name" value="EF1B_G_C"/>
</dbReference>
<evidence type="ECO:0000256" key="1">
    <source>
        <dbReference type="ARBA" id="ARBA00007409"/>
    </source>
</evidence>
<dbReference type="RefSeq" id="XP_747621.1">
    <property type="nucleotide sequence ID" value="XM_742528.1"/>
</dbReference>
<sequence>MAYHVSYQTLLRSPTPSRDSHKISSIFFHQSPSGISFFFLFEHLLLSQPPPPSSFPFSPTSPHPHLTFTMAFGKLYGLPENGRTIAALVAAKCNDLELELVKTEANSAAAFNQSAEYQKLSPLGKIPAFEGANGFTLSESIAIAVYVTSQNEKTTLLGKTKQDYAAILRWLSFVNAEVLPKLGAWYRPLLGLDPYNKKNVEDAVKAANKALAVLEKHLTANTYLVGERITLADYFGASLLTRAFATVLDKAWRSENVAVTRWYNTIINQAPFKAVVPSPVFAEEAIKYTPPKKEEKPKAAPAPAKAAAPAAEPEAQPEKKPKHPLEALGKPEFVLDEWKRQYSNEDTRPVALPWFWQNYKPEEYSLYAVDYKYNNELKLTFMANNLIGGFHARLEASRKYLFGAQSVYGENYNCVIRGVFLVRGQDWKPAFEVAPDWESYDFRKLDPSNPEDKKLVEDMWAWDTSVTVDGKEYPHVDGHVFK</sequence>
<dbReference type="STRING" id="330879.Q4WDF5"/>
<dbReference type="HOGENOM" id="CLU_011226_3_0_1"/>
<dbReference type="SwissPalm" id="Q4WDF5"/>
<evidence type="ECO:0000259" key="8">
    <source>
        <dbReference type="PROSITE" id="PS50405"/>
    </source>
</evidence>
<evidence type="ECO:0000259" key="6">
    <source>
        <dbReference type="PROSITE" id="PS50040"/>
    </source>
</evidence>
<dbReference type="InterPro" id="IPR036282">
    <property type="entry name" value="Glutathione-S-Trfase_C_sf"/>
</dbReference>
<dbReference type="FunFam" id="1.20.1050.10:FF:000006">
    <property type="entry name" value="Elongation factor 1 gamma"/>
    <property type="match status" value="1"/>
</dbReference>
<dbReference type="CDD" id="cd03044">
    <property type="entry name" value="GST_N_EF1Bgamma"/>
    <property type="match status" value="1"/>
</dbReference>
<dbReference type="FunFam" id="3.40.30.10:FF:000142">
    <property type="entry name" value="Elongation factor 1 gamma"/>
    <property type="match status" value="1"/>
</dbReference>
<dbReference type="SUPFAM" id="SSF89942">
    <property type="entry name" value="eEF1-gamma domain"/>
    <property type="match status" value="1"/>
</dbReference>
<comment type="similarity">
    <text evidence="1">Belongs to the GST superfamily.</text>
</comment>
<dbReference type="InterPro" id="IPR040079">
    <property type="entry name" value="Glutathione_S-Trfase"/>
</dbReference>
<dbReference type="PANTHER" id="PTHR43986:SF1">
    <property type="entry name" value="ELONGATION FACTOR 1-GAMMA"/>
    <property type="match status" value="1"/>
</dbReference>
<evidence type="ECO:0000259" key="7">
    <source>
        <dbReference type="PROSITE" id="PS50404"/>
    </source>
</evidence>
<dbReference type="EMBL" id="AAHF01000012">
    <property type="protein sequence ID" value="EAL85583.1"/>
    <property type="molecule type" value="Genomic_DNA"/>
</dbReference>
<dbReference type="Pfam" id="PF00043">
    <property type="entry name" value="GST_C"/>
    <property type="match status" value="1"/>
</dbReference>
<dbReference type="eggNOG" id="KOG0867">
    <property type="taxonomic scope" value="Eukaryota"/>
</dbReference>
<reference evidence="9 10" key="1">
    <citation type="journal article" date="2005" name="Nature">
        <title>Genomic sequence of the pathogenic and allergenic filamentous fungus Aspergillus fumigatus.</title>
        <authorList>
            <person name="Nierman W.C."/>
            <person name="Pain A."/>
            <person name="Anderson M.J."/>
            <person name="Wortman J.R."/>
            <person name="Kim H.S."/>
            <person name="Arroyo J."/>
            <person name="Berriman M."/>
            <person name="Abe K."/>
            <person name="Archer D.B."/>
            <person name="Bermejo C."/>
            <person name="Bennett J."/>
            <person name="Bowyer P."/>
            <person name="Chen D."/>
            <person name="Collins M."/>
            <person name="Coulsen R."/>
            <person name="Davies R."/>
            <person name="Dyer P.S."/>
            <person name="Farman M."/>
            <person name="Fedorova N."/>
            <person name="Fedorova N."/>
            <person name="Feldblyum T.V."/>
            <person name="Fischer R."/>
            <person name="Fosker N."/>
            <person name="Fraser A."/>
            <person name="Garcia J.L."/>
            <person name="Garcia M.J."/>
            <person name="Goble A."/>
            <person name="Goldman G.H."/>
            <person name="Gomi K."/>
            <person name="Griffith-Jones S."/>
            <person name="Gwilliam R."/>
            <person name="Haas B."/>
            <person name="Haas H."/>
            <person name="Harris D."/>
            <person name="Horiuchi H."/>
            <person name="Huang J."/>
            <person name="Humphray S."/>
            <person name="Jimenez J."/>
            <person name="Keller N."/>
            <person name="Khouri H."/>
            <person name="Kitamoto K."/>
            <person name="Kobayashi T."/>
            <person name="Konzack S."/>
            <person name="Kulkarni R."/>
            <person name="Kumagai T."/>
            <person name="Lafon A."/>
            <person name="Latge J.P."/>
            <person name="Li W."/>
            <person name="Lord A."/>
            <person name="Lu C."/>
            <person name="Majoros W.H."/>
            <person name="May G.S."/>
            <person name="Miller B.L."/>
            <person name="Mohamoud Y."/>
            <person name="Molina M."/>
            <person name="Monod M."/>
            <person name="Mouyna I."/>
            <person name="Mulligan S."/>
            <person name="Murphy L."/>
            <person name="O'Neil S."/>
            <person name="Paulsen I."/>
            <person name="Penalva M.A."/>
            <person name="Pertea M."/>
            <person name="Price C."/>
            <person name="Pritchard B.L."/>
            <person name="Quail M.A."/>
            <person name="Rabbinowitsch E."/>
            <person name="Rawlins N."/>
            <person name="Rajandream M.A."/>
            <person name="Reichard U."/>
            <person name="Renauld H."/>
            <person name="Robson G.D."/>
            <person name="Rodriguez de Cordoba S."/>
            <person name="Rodriguez-Pena J.M."/>
            <person name="Ronning C.M."/>
            <person name="Rutter S."/>
            <person name="Salzberg S.L."/>
            <person name="Sanchez M."/>
            <person name="Sanchez-Ferrero J.C."/>
            <person name="Saunders D."/>
            <person name="Seeger K."/>
            <person name="Squares R."/>
            <person name="Squares S."/>
            <person name="Takeuchi M."/>
            <person name="Tekaia F."/>
            <person name="Turner G."/>
            <person name="Vazquez de Aldana C.R."/>
            <person name="Weidman J."/>
            <person name="White O."/>
            <person name="Woodward J."/>
            <person name="Yu J.H."/>
            <person name="Fraser C."/>
            <person name="Galagan J.E."/>
            <person name="Asai K."/>
            <person name="Machida M."/>
            <person name="Hall N."/>
            <person name="Barrell B."/>
            <person name="Denning D.W."/>
        </authorList>
    </citation>
    <scope>NUCLEOTIDE SEQUENCE [LARGE SCALE GENOMIC DNA]</scope>
    <source>
        <strain evidence="9 10">Af293</strain>
    </source>
</reference>
<dbReference type="VEuPathDB" id="FungiDB:Afu6g04570"/>
<dbReference type="SMART" id="SM01183">
    <property type="entry name" value="EF1G"/>
    <property type="match status" value="1"/>
</dbReference>
<dbReference type="PROSITE" id="PS50040">
    <property type="entry name" value="EF1G_C"/>
    <property type="match status" value="1"/>
</dbReference>
<dbReference type="InterPro" id="IPR010987">
    <property type="entry name" value="Glutathione-S-Trfase_C-like"/>
</dbReference>
<dbReference type="PROSITE" id="PS50404">
    <property type="entry name" value="GST_NTER"/>
    <property type="match status" value="1"/>
</dbReference>
<dbReference type="SFLD" id="SFLDS00019">
    <property type="entry name" value="Glutathione_Transferase_(cytos"/>
    <property type="match status" value="1"/>
</dbReference>
<dbReference type="GO" id="GO:0005634">
    <property type="term" value="C:nucleus"/>
    <property type="evidence" value="ECO:0000318"/>
    <property type="project" value="GO_Central"/>
</dbReference>
<dbReference type="InParanoid" id="Q4WDF5"/>
<name>Q4WDF5_ASPFU</name>
<evidence type="ECO:0000256" key="2">
    <source>
        <dbReference type="ARBA" id="ARBA00022768"/>
    </source>
</evidence>
<feature type="domain" description="GST C-terminal" evidence="8">
    <location>
        <begin position="160"/>
        <end position="291"/>
    </location>
</feature>
<dbReference type="SUPFAM" id="SSF52833">
    <property type="entry name" value="Thioredoxin-like"/>
    <property type="match status" value="1"/>
</dbReference>
<feature type="domain" description="EF-1-gamma C-terminal" evidence="6">
    <location>
        <begin position="321"/>
        <end position="482"/>
    </location>
</feature>
<evidence type="ECO:0000313" key="10">
    <source>
        <dbReference type="Proteomes" id="UP000002530"/>
    </source>
</evidence>
<dbReference type="PANTHER" id="PTHR43986">
    <property type="entry name" value="ELONGATION FACTOR 1-GAMMA"/>
    <property type="match status" value="1"/>
</dbReference>
<dbReference type="OMA" id="TQYFSWT"/>
<comment type="caution">
    <text evidence="9">The sequence shown here is derived from an EMBL/GenBank/DDBJ whole genome shotgun (WGS) entry which is preliminary data.</text>
</comment>
<evidence type="ECO:0000256" key="4">
    <source>
        <dbReference type="PROSITE-ProRule" id="PRU00519"/>
    </source>
</evidence>
<organism evidence="9 10">
    <name type="scientific">Aspergillus fumigatus (strain ATCC MYA-4609 / CBS 101355 / FGSC A1100 / Af293)</name>
    <name type="common">Neosartorya fumigata</name>
    <dbReference type="NCBI Taxonomy" id="330879"/>
    <lineage>
        <taxon>Eukaryota</taxon>
        <taxon>Fungi</taxon>
        <taxon>Dikarya</taxon>
        <taxon>Ascomycota</taxon>
        <taxon>Pezizomycotina</taxon>
        <taxon>Eurotiomycetes</taxon>
        <taxon>Eurotiomycetidae</taxon>
        <taxon>Eurotiales</taxon>
        <taxon>Aspergillaceae</taxon>
        <taxon>Aspergillus</taxon>
        <taxon>Aspergillus subgen. Fumigati</taxon>
    </lineage>
</organism>
<dbReference type="GO" id="GO:0003746">
    <property type="term" value="F:translation elongation factor activity"/>
    <property type="evidence" value="ECO:0007669"/>
    <property type="project" value="UniProtKB-UniRule"/>
</dbReference>
<dbReference type="InterPro" id="IPR036433">
    <property type="entry name" value="EF1B_G_C_sf"/>
</dbReference>
<dbReference type="InterPro" id="IPR004045">
    <property type="entry name" value="Glutathione_S-Trfase_N"/>
</dbReference>
<dbReference type="SUPFAM" id="SSF47616">
    <property type="entry name" value="GST C-terminal domain-like"/>
    <property type="match status" value="1"/>
</dbReference>
<dbReference type="AlphaFoldDB" id="Q4WDF5"/>
<accession>Q4WDF5</accession>
<dbReference type="KEGG" id="afm:AFUA_6G04570"/>
<dbReference type="Pfam" id="PF00647">
    <property type="entry name" value="EF1G"/>
    <property type="match status" value="1"/>
</dbReference>
<feature type="region of interest" description="Disordered" evidence="5">
    <location>
        <begin position="292"/>
        <end position="324"/>
    </location>
</feature>
<keyword evidence="2 4" id="KW-0251">Elongation factor</keyword>
<keyword evidence="10" id="KW-1185">Reference proteome</keyword>
<dbReference type="Proteomes" id="UP000002530">
    <property type="component" value="Unassembled WGS sequence"/>
</dbReference>
<dbReference type="GO" id="GO:0005737">
    <property type="term" value="C:cytoplasm"/>
    <property type="evidence" value="ECO:0000318"/>
    <property type="project" value="GO_Central"/>
</dbReference>
<evidence type="ECO:0000256" key="5">
    <source>
        <dbReference type="SAM" id="MobiDB-lite"/>
    </source>
</evidence>
<dbReference type="FunCoup" id="Q4WDF5">
    <property type="interactions" value="1243"/>
</dbReference>
<dbReference type="CDD" id="cd03181">
    <property type="entry name" value="GST_C_EF1Bgamma_like"/>
    <property type="match status" value="1"/>
</dbReference>
<dbReference type="Gene3D" id="3.40.30.10">
    <property type="entry name" value="Glutaredoxin"/>
    <property type="match status" value="1"/>
</dbReference>
<dbReference type="FunFam" id="3.30.70.1010:FF:000001">
    <property type="entry name" value="Elongation factor 1-gamma 1"/>
    <property type="match status" value="1"/>
</dbReference>
<dbReference type="SFLD" id="SFLDG00358">
    <property type="entry name" value="Main_(cytGST)"/>
    <property type="match status" value="1"/>
</dbReference>
<evidence type="ECO:0000256" key="3">
    <source>
        <dbReference type="ARBA" id="ARBA00022917"/>
    </source>
</evidence>
<feature type="domain" description="GST N-terminal" evidence="7">
    <location>
        <begin position="71"/>
        <end position="155"/>
    </location>
</feature>
<dbReference type="OrthoDB" id="249703at2759"/>
<dbReference type="InterPro" id="IPR036249">
    <property type="entry name" value="Thioredoxin-like_sf"/>
</dbReference>
<feature type="compositionally biased region" description="Low complexity" evidence="5">
    <location>
        <begin position="299"/>
        <end position="314"/>
    </location>
</feature>
<dbReference type="eggNOG" id="KOG1627">
    <property type="taxonomic scope" value="Eukaryota"/>
</dbReference>
<dbReference type="Pfam" id="PF02798">
    <property type="entry name" value="GST_N"/>
    <property type="match status" value="1"/>
</dbReference>
<gene>
    <name evidence="9" type="ORF">AFUA_6G04570</name>
</gene>